<evidence type="ECO:0000313" key="2">
    <source>
        <dbReference type="Proteomes" id="UP000029665"/>
    </source>
</evidence>
<dbReference type="Proteomes" id="UP000029665">
    <property type="component" value="Unassembled WGS sequence"/>
</dbReference>
<gene>
    <name evidence="1" type="ORF">BN946_scf184875.g7</name>
</gene>
<name>A0A060SBD7_PYCCI</name>
<keyword evidence="2" id="KW-1185">Reference proteome</keyword>
<reference evidence="1" key="1">
    <citation type="submission" date="2014-01" db="EMBL/GenBank/DDBJ databases">
        <title>The genome of the white-rot fungus Pycnoporus cinnabarinus: a basidiomycete model with a versatile arsenal for lignocellulosic biomass breakdown.</title>
        <authorList>
            <person name="Levasseur A."/>
            <person name="Lomascolo A."/>
            <person name="Ruiz-Duenas F.J."/>
            <person name="Uzan E."/>
            <person name="Piumi F."/>
            <person name="Kues U."/>
            <person name="Ram A.F.J."/>
            <person name="Murat C."/>
            <person name="Haon M."/>
            <person name="Benoit I."/>
            <person name="Arfi Y."/>
            <person name="Chevret D."/>
            <person name="Drula E."/>
            <person name="Kwon M.J."/>
            <person name="Gouret P."/>
            <person name="Lesage-Meessen L."/>
            <person name="Lombard V."/>
            <person name="Mariette J."/>
            <person name="Noirot C."/>
            <person name="Park J."/>
            <person name="Patyshakuliyeva A."/>
            <person name="Wieneger R.A.B."/>
            <person name="Wosten H.A.B."/>
            <person name="Martin F."/>
            <person name="Coutinho P.M."/>
            <person name="de Vries R."/>
            <person name="Martinez A.T."/>
            <person name="Klopp C."/>
            <person name="Pontarotti P."/>
            <person name="Henrissat B."/>
            <person name="Record E."/>
        </authorList>
    </citation>
    <scope>NUCLEOTIDE SEQUENCE [LARGE SCALE GENOMIC DNA]</scope>
    <source>
        <strain evidence="1">BRFM137</strain>
    </source>
</reference>
<organism evidence="1 2">
    <name type="scientific">Pycnoporus cinnabarinus</name>
    <name type="common">Cinnabar-red polypore</name>
    <name type="synonym">Trametes cinnabarina</name>
    <dbReference type="NCBI Taxonomy" id="5643"/>
    <lineage>
        <taxon>Eukaryota</taxon>
        <taxon>Fungi</taxon>
        <taxon>Dikarya</taxon>
        <taxon>Basidiomycota</taxon>
        <taxon>Agaricomycotina</taxon>
        <taxon>Agaricomycetes</taxon>
        <taxon>Polyporales</taxon>
        <taxon>Polyporaceae</taxon>
        <taxon>Trametes</taxon>
    </lineage>
</organism>
<dbReference type="EMBL" id="CCBP010000050">
    <property type="protein sequence ID" value="CDO69604.1"/>
    <property type="molecule type" value="Genomic_DNA"/>
</dbReference>
<dbReference type="AlphaFoldDB" id="A0A060SBD7"/>
<comment type="caution">
    <text evidence="1">The sequence shown here is derived from an EMBL/GenBank/DDBJ whole genome shotgun (WGS) entry which is preliminary data.</text>
</comment>
<dbReference type="OrthoDB" id="2713217at2759"/>
<sequence>MITFTDIMKAAFTFVFGLQLENLPPAEDESKHARALDWAPTLVDREWEVAAFPQPFFSLTGQIPAHIISAWR</sequence>
<protein>
    <submittedName>
        <fullName evidence="1">Uncharacterized protein</fullName>
    </submittedName>
</protein>
<dbReference type="OMA" id="FDEEWET"/>
<evidence type="ECO:0000313" key="1">
    <source>
        <dbReference type="EMBL" id="CDO69604.1"/>
    </source>
</evidence>
<accession>A0A060SBD7</accession>
<dbReference type="HOGENOM" id="CLU_2723419_0_0_1"/>
<proteinExistence type="predicted"/>